<dbReference type="InterPro" id="IPR000626">
    <property type="entry name" value="Ubiquitin-like_dom"/>
</dbReference>
<dbReference type="PANTHER" id="PTHR45982:SF1">
    <property type="entry name" value="REGULATOR OF CHROMOSOME CONDENSATION"/>
    <property type="match status" value="1"/>
</dbReference>
<evidence type="ECO:0000313" key="2">
    <source>
        <dbReference type="EMBL" id="CAE7359942.1"/>
    </source>
</evidence>
<accession>A0A812PSX8</accession>
<gene>
    <name evidence="2" type="primary">USP</name>
    <name evidence="2" type="ORF">SNAT2548_LOCUS19315</name>
</gene>
<name>A0A812PSX8_9DINO</name>
<dbReference type="InterPro" id="IPR051553">
    <property type="entry name" value="Ran_GTPase-activating"/>
</dbReference>
<proteinExistence type="predicted"/>
<reference evidence="2" key="1">
    <citation type="submission" date="2021-02" db="EMBL/GenBank/DDBJ databases">
        <authorList>
            <person name="Dougan E. K."/>
            <person name="Rhodes N."/>
            <person name="Thang M."/>
            <person name="Chan C."/>
        </authorList>
    </citation>
    <scope>NUCLEOTIDE SEQUENCE</scope>
</reference>
<evidence type="ECO:0000259" key="1">
    <source>
        <dbReference type="PROSITE" id="PS50053"/>
    </source>
</evidence>
<dbReference type="SUPFAM" id="SSF50985">
    <property type="entry name" value="RCC1/BLIP-II"/>
    <property type="match status" value="1"/>
</dbReference>
<evidence type="ECO:0000313" key="3">
    <source>
        <dbReference type="Proteomes" id="UP000604046"/>
    </source>
</evidence>
<dbReference type="OrthoDB" id="423307at2759"/>
<keyword evidence="3" id="KW-1185">Reference proteome</keyword>
<dbReference type="InterPro" id="IPR009091">
    <property type="entry name" value="RCC1/BLIP-II"/>
</dbReference>
<comment type="caution">
    <text evidence="2">The sequence shown here is derived from an EMBL/GenBank/DDBJ whole genome shotgun (WGS) entry which is preliminary data.</text>
</comment>
<dbReference type="PANTHER" id="PTHR45982">
    <property type="entry name" value="REGULATOR OF CHROMOSOME CONDENSATION"/>
    <property type="match status" value="1"/>
</dbReference>
<protein>
    <submittedName>
        <fullName evidence="2">USP protein</fullName>
    </submittedName>
</protein>
<organism evidence="2 3">
    <name type="scientific">Symbiodinium natans</name>
    <dbReference type="NCBI Taxonomy" id="878477"/>
    <lineage>
        <taxon>Eukaryota</taxon>
        <taxon>Sar</taxon>
        <taxon>Alveolata</taxon>
        <taxon>Dinophyceae</taxon>
        <taxon>Suessiales</taxon>
        <taxon>Symbiodiniaceae</taxon>
        <taxon>Symbiodinium</taxon>
    </lineage>
</organism>
<dbReference type="PROSITE" id="PS50053">
    <property type="entry name" value="UBIQUITIN_2"/>
    <property type="match status" value="1"/>
</dbReference>
<dbReference type="EMBL" id="CAJNDS010002173">
    <property type="protein sequence ID" value="CAE7359942.1"/>
    <property type="molecule type" value="Genomic_DNA"/>
</dbReference>
<dbReference type="Gene3D" id="2.130.10.30">
    <property type="entry name" value="Regulator of chromosome condensation 1/beta-lactamase-inhibitor protein II"/>
    <property type="match status" value="2"/>
</dbReference>
<dbReference type="AlphaFoldDB" id="A0A812PSX8"/>
<sequence>MAVSISVGLLSGEKVAVLLTEGSSVDELRKQAQRSLRVSIAQLITASGEVLQRPATLQEACIKDGDSLTAVVGQPAVAAALNAFAAIRADGSVVAWGGPPIDEDESGDPGNCTAVQSQLQRVTHIQAAYCAFAALREDGSVVTWGDDVAGGDSSSVQDQLYDVCSLQSSMHAFAALKKDGSVVTWGLGLAGDSTSVRGQLHDVRAIQSDENHFAALRADGVVVYWGDYANKVGFEVLDLLRDVLWIQGSLDGFAAVKAKGKLVFFGVADPDFGDIFPRGEKPGDTLSSVHETGLPDVCHLQFCRTCWAAASQDGKLATFGPVNSTLSSLVACPAPHTIGDVVGIQSYARYDLAAFAAIRRDGSVVTWGDGLAGGDSSAVQNELKNVVQVQAAGSAFAALRTDGSVVTWGRSDAGDSRRVQAQLKNITSIQTNGAAFAALRADGSVITWGSRVEGGDSSLAQGLLQDVTCIQASNAAFAAIRVDGSIVTWGRACAGACSKRVREELGRTEADLEVEIWAEAQVEARREAKLAQRTKAGAKPCFGLRVAKRRKRGG</sequence>
<feature type="domain" description="Ubiquitin-like" evidence="1">
    <location>
        <begin position="3"/>
        <end position="77"/>
    </location>
</feature>
<dbReference type="Proteomes" id="UP000604046">
    <property type="component" value="Unassembled WGS sequence"/>
</dbReference>